<sequence length="292" mass="33302">MLTLKKLTTILIGFLLILLLAACNGTTETVDQNESTEETATEKETAPESLTLEEVFEKTTTASEDLHSFAVDMNLVQEIASDLEEANMELNSSIFMEVVSDPISFYQKMQMSIPNTKETLETESYFSKDGFYMHDPLGGTWMKFPSEMTDQLLQVSNQQTNPGEEIKRLQEFSDDFSFEEKDNEYHLTLTASGEEFNDFIQETIKQTLPADMAADTEELENIKIHAVAYDIIIDKETFFPKAINMNMDMEIMVEDQTVQLTQRMDGQYSKHNEIDEIVIPEEVMDTAEEVPL</sequence>
<dbReference type="InterPro" id="IPR046720">
    <property type="entry name" value="DUF6612"/>
</dbReference>
<gene>
    <name evidence="2" type="ORF">SAMN05192533_10594</name>
</gene>
<evidence type="ECO:0000256" key="1">
    <source>
        <dbReference type="SAM" id="MobiDB-lite"/>
    </source>
</evidence>
<dbReference type="EMBL" id="FOBW01000005">
    <property type="protein sequence ID" value="SEM72318.1"/>
    <property type="molecule type" value="Genomic_DNA"/>
</dbReference>
<evidence type="ECO:0000313" key="2">
    <source>
        <dbReference type="EMBL" id="SEM72318.1"/>
    </source>
</evidence>
<proteinExistence type="predicted"/>
<reference evidence="3" key="1">
    <citation type="submission" date="2016-10" db="EMBL/GenBank/DDBJ databases">
        <authorList>
            <person name="Varghese N."/>
            <person name="Submissions S."/>
        </authorList>
    </citation>
    <scope>NUCLEOTIDE SEQUENCE [LARGE SCALE GENOMIC DNA]</scope>
    <source>
        <strain evidence="3">B48,IBRC-M 10115,DSM 25386,CECT 8001</strain>
    </source>
</reference>
<accession>A0A1H8AR68</accession>
<evidence type="ECO:0000313" key="3">
    <source>
        <dbReference type="Proteomes" id="UP000198553"/>
    </source>
</evidence>
<dbReference type="Pfam" id="PF20316">
    <property type="entry name" value="DUF6612"/>
    <property type="match status" value="1"/>
</dbReference>
<dbReference type="STRING" id="930146.SAMN05192533_10594"/>
<dbReference type="PROSITE" id="PS51257">
    <property type="entry name" value="PROKAR_LIPOPROTEIN"/>
    <property type="match status" value="1"/>
</dbReference>
<dbReference type="AlphaFoldDB" id="A0A1H8AR68"/>
<protein>
    <recommendedName>
        <fullName evidence="4">Lipoprotein</fullName>
    </recommendedName>
</protein>
<dbReference type="RefSeq" id="WP_090743801.1">
    <property type="nucleotide sequence ID" value="NZ_FOBW01000005.1"/>
</dbReference>
<name>A0A1H8AR68_9BACI</name>
<dbReference type="Proteomes" id="UP000198553">
    <property type="component" value="Unassembled WGS sequence"/>
</dbReference>
<evidence type="ECO:0008006" key="4">
    <source>
        <dbReference type="Google" id="ProtNLM"/>
    </source>
</evidence>
<dbReference type="OrthoDB" id="1957331at2"/>
<organism evidence="2 3">
    <name type="scientific">Mesobacillus persicus</name>
    <dbReference type="NCBI Taxonomy" id="930146"/>
    <lineage>
        <taxon>Bacteria</taxon>
        <taxon>Bacillati</taxon>
        <taxon>Bacillota</taxon>
        <taxon>Bacilli</taxon>
        <taxon>Bacillales</taxon>
        <taxon>Bacillaceae</taxon>
        <taxon>Mesobacillus</taxon>
    </lineage>
</organism>
<keyword evidence="3" id="KW-1185">Reference proteome</keyword>
<feature type="region of interest" description="Disordered" evidence="1">
    <location>
        <begin position="29"/>
        <end position="48"/>
    </location>
</feature>
<dbReference type="Gene3D" id="2.50.20.20">
    <property type="match status" value="1"/>
</dbReference>